<reference evidence="1" key="1">
    <citation type="journal article" date="2020" name="Nat. Genet.">
        <title>Genomic diversifications of five Gossypium allopolyploid species and their impact on cotton improvement.</title>
        <authorList>
            <person name="Chen Z.J."/>
            <person name="Sreedasyam A."/>
            <person name="Ando A."/>
            <person name="Song Q."/>
            <person name="De Santiago L.M."/>
            <person name="Hulse-Kemp A.M."/>
            <person name="Ding M."/>
            <person name="Ye W."/>
            <person name="Kirkbride R.C."/>
            <person name="Jenkins J."/>
            <person name="Plott C."/>
            <person name="Lovell J."/>
            <person name="Lin Y.M."/>
            <person name="Vaughn R."/>
            <person name="Liu B."/>
            <person name="Simpson S."/>
            <person name="Scheffler B.E."/>
            <person name="Wen L."/>
            <person name="Saski C.A."/>
            <person name="Grover C.E."/>
            <person name="Hu G."/>
            <person name="Conover J.L."/>
            <person name="Carlson J.W."/>
            <person name="Shu S."/>
            <person name="Boston L.B."/>
            <person name="Williams M."/>
            <person name="Peterson D.G."/>
            <person name="McGee K."/>
            <person name="Jones D.C."/>
            <person name="Wendel J.F."/>
            <person name="Stelly D.M."/>
            <person name="Grimwood J."/>
            <person name="Schmutz J."/>
        </authorList>
    </citation>
    <scope>NUCLEOTIDE SEQUENCE [LARGE SCALE GENOMIC DNA]</scope>
    <source>
        <strain evidence="1">cv. TM-1</strain>
    </source>
</reference>
<sequence length="127" mass="13668">MATEAVPEGVPVVDTPCHSSNTGEDVHSQGLGSFCIPAVHYFSKHDTIKLAAYNFLLWKHKFLLILEGYGLDGFILGHSDGITLLEGHMHEGLYRFQFSKSASATVSSSLKPSSSLLNSAQLSSSSL</sequence>
<keyword evidence="1" id="KW-1185">Reference proteome</keyword>
<proteinExistence type="predicted"/>
<gene>
    <name evidence="2" type="primary">LOC121225111</name>
</gene>
<accession>A0ABM3BD58</accession>
<protein>
    <submittedName>
        <fullName evidence="2">Uncharacterized protein</fullName>
    </submittedName>
</protein>
<evidence type="ECO:0000313" key="2">
    <source>
        <dbReference type="RefSeq" id="XP_040964989.1"/>
    </source>
</evidence>
<organism evidence="1 2">
    <name type="scientific">Gossypium hirsutum</name>
    <name type="common">Upland cotton</name>
    <name type="synonym">Gossypium mexicanum</name>
    <dbReference type="NCBI Taxonomy" id="3635"/>
    <lineage>
        <taxon>Eukaryota</taxon>
        <taxon>Viridiplantae</taxon>
        <taxon>Streptophyta</taxon>
        <taxon>Embryophyta</taxon>
        <taxon>Tracheophyta</taxon>
        <taxon>Spermatophyta</taxon>
        <taxon>Magnoliopsida</taxon>
        <taxon>eudicotyledons</taxon>
        <taxon>Gunneridae</taxon>
        <taxon>Pentapetalae</taxon>
        <taxon>rosids</taxon>
        <taxon>malvids</taxon>
        <taxon>Malvales</taxon>
        <taxon>Malvaceae</taxon>
        <taxon>Malvoideae</taxon>
        <taxon>Gossypium</taxon>
    </lineage>
</organism>
<evidence type="ECO:0000313" key="1">
    <source>
        <dbReference type="Proteomes" id="UP000818029"/>
    </source>
</evidence>
<dbReference type="RefSeq" id="XP_040964989.1">
    <property type="nucleotide sequence ID" value="XM_041109055.1"/>
</dbReference>
<reference evidence="2" key="2">
    <citation type="submission" date="2025-08" db="UniProtKB">
        <authorList>
            <consortium name="RefSeq"/>
        </authorList>
    </citation>
    <scope>IDENTIFICATION</scope>
</reference>
<name>A0ABM3BD58_GOSHI</name>
<dbReference type="Proteomes" id="UP000818029">
    <property type="component" value="Chromosome D13"/>
</dbReference>
<dbReference type="GeneID" id="121225111"/>